<keyword evidence="3" id="KW-1185">Reference proteome</keyword>
<dbReference type="Proteomes" id="UP001646157">
    <property type="component" value="Unassembled WGS sequence"/>
</dbReference>
<comment type="caution">
    <text evidence="2">The sequence shown here is derived from an EMBL/GenBank/DDBJ whole genome shotgun (WGS) entry which is preliminary data.</text>
</comment>
<evidence type="ECO:0000313" key="2">
    <source>
        <dbReference type="EMBL" id="MBM7588055.1"/>
    </source>
</evidence>
<keyword evidence="1" id="KW-0812">Transmembrane</keyword>
<name>A0ABS2NJR6_9BACI</name>
<organism evidence="2 3">
    <name type="scientific">Rossellomorea pakistanensis</name>
    <dbReference type="NCBI Taxonomy" id="992288"/>
    <lineage>
        <taxon>Bacteria</taxon>
        <taxon>Bacillati</taxon>
        <taxon>Bacillota</taxon>
        <taxon>Bacilli</taxon>
        <taxon>Bacillales</taxon>
        <taxon>Bacillaceae</taxon>
        <taxon>Rossellomorea</taxon>
    </lineage>
</organism>
<accession>A0ABS2NJR6</accession>
<dbReference type="EMBL" id="JAFBDZ010000007">
    <property type="protein sequence ID" value="MBM7588055.1"/>
    <property type="molecule type" value="Genomic_DNA"/>
</dbReference>
<keyword evidence="1" id="KW-0472">Membrane</keyword>
<evidence type="ECO:0000256" key="1">
    <source>
        <dbReference type="SAM" id="Phobius"/>
    </source>
</evidence>
<proteinExistence type="predicted"/>
<protein>
    <submittedName>
        <fullName evidence="2">Uncharacterized protein</fullName>
    </submittedName>
</protein>
<feature type="transmembrane region" description="Helical" evidence="1">
    <location>
        <begin position="31"/>
        <end position="54"/>
    </location>
</feature>
<sequence length="55" mass="6769">MSSTAKHHRREVRNFRRDNQKRMLLDSFIDFFYMIFGISIITGVLLFVLNYWVWV</sequence>
<gene>
    <name evidence="2" type="ORF">JOC86_004630</name>
</gene>
<evidence type="ECO:0000313" key="3">
    <source>
        <dbReference type="Proteomes" id="UP001646157"/>
    </source>
</evidence>
<keyword evidence="1" id="KW-1133">Transmembrane helix</keyword>
<reference evidence="2 3" key="1">
    <citation type="submission" date="2021-01" db="EMBL/GenBank/DDBJ databases">
        <title>Genomic Encyclopedia of Type Strains, Phase IV (KMG-IV): sequencing the most valuable type-strain genomes for metagenomic binning, comparative biology and taxonomic classification.</title>
        <authorList>
            <person name="Goeker M."/>
        </authorList>
    </citation>
    <scope>NUCLEOTIDE SEQUENCE [LARGE SCALE GENOMIC DNA]</scope>
    <source>
        <strain evidence="2 3">DSM 24834</strain>
    </source>
</reference>